<dbReference type="STRING" id="517418.Ctha_1394"/>
<dbReference type="PANTHER" id="PTHR43133:SF51">
    <property type="entry name" value="RNA POLYMERASE SIGMA FACTOR"/>
    <property type="match status" value="1"/>
</dbReference>
<dbReference type="CDD" id="cd06171">
    <property type="entry name" value="Sigma70_r4"/>
    <property type="match status" value="1"/>
</dbReference>
<evidence type="ECO:0000259" key="5">
    <source>
        <dbReference type="Pfam" id="PF04542"/>
    </source>
</evidence>
<dbReference type="OrthoDB" id="9780326at2"/>
<dbReference type="AlphaFoldDB" id="B3QRQ4"/>
<accession>B3QRQ4</accession>
<reference evidence="7 8" key="1">
    <citation type="submission" date="2008-06" db="EMBL/GenBank/DDBJ databases">
        <title>Complete sequence of Chloroherpeton thalassium ATCC 35110.</title>
        <authorList>
            <consortium name="US DOE Joint Genome Institute"/>
            <person name="Lucas S."/>
            <person name="Copeland A."/>
            <person name="Lapidus A."/>
            <person name="Glavina del Rio T."/>
            <person name="Dalin E."/>
            <person name="Tice H."/>
            <person name="Bruce D."/>
            <person name="Goodwin L."/>
            <person name="Pitluck S."/>
            <person name="Schmutz J."/>
            <person name="Larimer F."/>
            <person name="Land M."/>
            <person name="Hauser L."/>
            <person name="Kyrpides N."/>
            <person name="Mikhailova N."/>
            <person name="Liu Z."/>
            <person name="Li T."/>
            <person name="Zhao F."/>
            <person name="Overmann J."/>
            <person name="Bryant D.A."/>
            <person name="Richardson P."/>
        </authorList>
    </citation>
    <scope>NUCLEOTIDE SEQUENCE [LARGE SCALE GENOMIC DNA]</scope>
    <source>
        <strain evidence="8">ATCC 35110 / GB-78</strain>
    </source>
</reference>
<dbReference type="GO" id="GO:0006352">
    <property type="term" value="P:DNA-templated transcription initiation"/>
    <property type="evidence" value="ECO:0007669"/>
    <property type="project" value="InterPro"/>
</dbReference>
<feature type="domain" description="RNA polymerase sigma factor 70 region 4 type 2" evidence="6">
    <location>
        <begin position="125"/>
        <end position="176"/>
    </location>
</feature>
<dbReference type="InterPro" id="IPR013324">
    <property type="entry name" value="RNA_pol_sigma_r3/r4-like"/>
</dbReference>
<gene>
    <name evidence="7" type="ordered locus">Ctha_1394</name>
</gene>
<dbReference type="KEGG" id="cts:Ctha_1394"/>
<keyword evidence="8" id="KW-1185">Reference proteome</keyword>
<dbReference type="InterPro" id="IPR007627">
    <property type="entry name" value="RNA_pol_sigma70_r2"/>
</dbReference>
<feature type="domain" description="RNA polymerase sigma-70 region 2" evidence="5">
    <location>
        <begin position="26"/>
        <end position="92"/>
    </location>
</feature>
<dbReference type="Pfam" id="PF04542">
    <property type="entry name" value="Sigma70_r2"/>
    <property type="match status" value="1"/>
</dbReference>
<evidence type="ECO:0000313" key="7">
    <source>
        <dbReference type="EMBL" id="ACF13857.1"/>
    </source>
</evidence>
<dbReference type="EMBL" id="CP001100">
    <property type="protein sequence ID" value="ACF13857.1"/>
    <property type="molecule type" value="Genomic_DNA"/>
</dbReference>
<dbReference type="Gene3D" id="1.10.10.10">
    <property type="entry name" value="Winged helix-like DNA-binding domain superfamily/Winged helix DNA-binding domain"/>
    <property type="match status" value="1"/>
</dbReference>
<dbReference type="InterPro" id="IPR039425">
    <property type="entry name" value="RNA_pol_sigma-70-like"/>
</dbReference>
<dbReference type="RefSeq" id="WP_012499941.1">
    <property type="nucleotide sequence ID" value="NC_011026.1"/>
</dbReference>
<dbReference type="NCBIfam" id="TIGR02937">
    <property type="entry name" value="sigma70-ECF"/>
    <property type="match status" value="1"/>
</dbReference>
<sequence>MKSDHELIAEFKQGNAIRREKAFTELIRRYQEKIYWVCRRMLKSHDDADDVAQNVFVKIYHALDKFNEASQFFTWAYRIAANESINYMRSQKVRQAVGLDTLMSEPAGKESHPDEHLEKTEQSKLIEEAIARLPEKQRKVFVMRYYEELSYEEIAESLGTSVGGLKANYFHAFKKIEEILKKSFVQGA</sequence>
<dbReference type="GO" id="GO:0003677">
    <property type="term" value="F:DNA binding"/>
    <property type="evidence" value="ECO:0007669"/>
    <property type="project" value="InterPro"/>
</dbReference>
<dbReference type="PANTHER" id="PTHR43133">
    <property type="entry name" value="RNA POLYMERASE ECF-TYPE SIGMA FACTO"/>
    <property type="match status" value="1"/>
</dbReference>
<evidence type="ECO:0000256" key="1">
    <source>
        <dbReference type="ARBA" id="ARBA00010641"/>
    </source>
</evidence>
<evidence type="ECO:0000256" key="4">
    <source>
        <dbReference type="ARBA" id="ARBA00023163"/>
    </source>
</evidence>
<evidence type="ECO:0000313" key="8">
    <source>
        <dbReference type="Proteomes" id="UP000001208"/>
    </source>
</evidence>
<dbReference type="InterPro" id="IPR013249">
    <property type="entry name" value="RNA_pol_sigma70_r4_t2"/>
</dbReference>
<dbReference type="SUPFAM" id="SSF88946">
    <property type="entry name" value="Sigma2 domain of RNA polymerase sigma factors"/>
    <property type="match status" value="1"/>
</dbReference>
<keyword evidence="2" id="KW-0805">Transcription regulation</keyword>
<organism evidence="7 8">
    <name type="scientific">Chloroherpeton thalassium (strain ATCC 35110 / GB-78)</name>
    <dbReference type="NCBI Taxonomy" id="517418"/>
    <lineage>
        <taxon>Bacteria</taxon>
        <taxon>Pseudomonadati</taxon>
        <taxon>Chlorobiota</taxon>
        <taxon>Chlorobiia</taxon>
        <taxon>Chlorobiales</taxon>
        <taxon>Chloroherpetonaceae</taxon>
        <taxon>Chloroherpeton</taxon>
    </lineage>
</organism>
<name>B3QRQ4_CHLT3</name>
<dbReference type="SUPFAM" id="SSF88659">
    <property type="entry name" value="Sigma3 and sigma4 domains of RNA polymerase sigma factors"/>
    <property type="match status" value="1"/>
</dbReference>
<dbReference type="GO" id="GO:0016987">
    <property type="term" value="F:sigma factor activity"/>
    <property type="evidence" value="ECO:0007669"/>
    <property type="project" value="UniProtKB-KW"/>
</dbReference>
<keyword evidence="4" id="KW-0804">Transcription</keyword>
<dbReference type="InterPro" id="IPR014284">
    <property type="entry name" value="RNA_pol_sigma-70_dom"/>
</dbReference>
<dbReference type="Proteomes" id="UP000001208">
    <property type="component" value="Chromosome"/>
</dbReference>
<dbReference type="eggNOG" id="COG1595">
    <property type="taxonomic scope" value="Bacteria"/>
</dbReference>
<evidence type="ECO:0000256" key="3">
    <source>
        <dbReference type="ARBA" id="ARBA00023082"/>
    </source>
</evidence>
<dbReference type="InterPro" id="IPR013325">
    <property type="entry name" value="RNA_pol_sigma_r2"/>
</dbReference>
<evidence type="ECO:0000256" key="2">
    <source>
        <dbReference type="ARBA" id="ARBA00023015"/>
    </source>
</evidence>
<comment type="similarity">
    <text evidence="1">Belongs to the sigma-70 factor family. ECF subfamily.</text>
</comment>
<evidence type="ECO:0000259" key="6">
    <source>
        <dbReference type="Pfam" id="PF08281"/>
    </source>
</evidence>
<proteinExistence type="inferred from homology"/>
<dbReference type="HOGENOM" id="CLU_047691_3_0_10"/>
<dbReference type="InterPro" id="IPR036388">
    <property type="entry name" value="WH-like_DNA-bd_sf"/>
</dbReference>
<dbReference type="Pfam" id="PF08281">
    <property type="entry name" value="Sigma70_r4_2"/>
    <property type="match status" value="1"/>
</dbReference>
<dbReference type="Gene3D" id="1.10.1740.10">
    <property type="match status" value="1"/>
</dbReference>
<keyword evidence="3" id="KW-0731">Sigma factor</keyword>
<protein>
    <submittedName>
        <fullName evidence="7">RNA polymerase, sigma-24 subunit, ECF subfamily</fullName>
    </submittedName>
</protein>